<dbReference type="PATRIC" id="fig|111780.3.peg.4991"/>
<dbReference type="KEGG" id="scs:Sta7437_4829"/>
<name>K9Y2L1_STAC7</name>
<dbReference type="HOGENOM" id="CLU_174734_2_2_3"/>
<evidence type="ECO:0008006" key="3">
    <source>
        <dbReference type="Google" id="ProtNLM"/>
    </source>
</evidence>
<organism evidence="1 2">
    <name type="scientific">Stanieria cyanosphaera (strain ATCC 29371 / PCC 7437)</name>
    <dbReference type="NCBI Taxonomy" id="111780"/>
    <lineage>
        <taxon>Bacteria</taxon>
        <taxon>Bacillati</taxon>
        <taxon>Cyanobacteriota</taxon>
        <taxon>Cyanophyceae</taxon>
        <taxon>Pleurocapsales</taxon>
        <taxon>Dermocarpellaceae</taxon>
        <taxon>Stanieria</taxon>
    </lineage>
</organism>
<protein>
    <recommendedName>
        <fullName evidence="3">DUF4926 domain-containing protein</fullName>
    </recommendedName>
</protein>
<sequence length="107" mass="12406">MNIQYPLFSQVVLTQDLPQHNLKRGEVGTIVEHYPMAEGEDGYSLEGFDVPEVTIEVAASQIVSLPRWQKEEIILTKLRQLSETRLLQIEDYLDFLWQKEKSEEKSA</sequence>
<evidence type="ECO:0000313" key="1">
    <source>
        <dbReference type="EMBL" id="AFZ38262.1"/>
    </source>
</evidence>
<reference evidence="2" key="1">
    <citation type="journal article" date="2013" name="Proc. Natl. Acad. Sci. U.S.A.">
        <title>Improving the coverage of the cyanobacterial phylum using diversity-driven genome sequencing.</title>
        <authorList>
            <person name="Shih P.M."/>
            <person name="Wu D."/>
            <person name="Latifi A."/>
            <person name="Axen S.D."/>
            <person name="Fewer D.P."/>
            <person name="Talla E."/>
            <person name="Calteau A."/>
            <person name="Cai F."/>
            <person name="Tandeau de Marsac N."/>
            <person name="Rippka R."/>
            <person name="Herdman M."/>
            <person name="Sivonen K."/>
            <person name="Coursin T."/>
            <person name="Laurent T."/>
            <person name="Goodwin L."/>
            <person name="Nolan M."/>
            <person name="Davenport K.W."/>
            <person name="Han C.S."/>
            <person name="Rubin E.M."/>
            <person name="Eisen J.A."/>
            <person name="Woyke T."/>
            <person name="Gugger M."/>
            <person name="Kerfeld C.A."/>
        </authorList>
    </citation>
    <scope>NUCLEOTIDE SEQUENCE [LARGE SCALE GENOMIC DNA]</scope>
    <source>
        <strain evidence="2">ATCC 29371 / PCC 7437</strain>
        <plasmid evidence="2">Plasmid pSTA7437.02</plasmid>
    </source>
</reference>
<dbReference type="OrthoDB" id="488825at2"/>
<dbReference type="AlphaFoldDB" id="K9Y2L1"/>
<gene>
    <name evidence="1" type="ordered locus">Sta7437_4829</name>
</gene>
<dbReference type="RefSeq" id="WP_015195639.1">
    <property type="nucleotide sequence ID" value="NC_019749.1"/>
</dbReference>
<dbReference type="Proteomes" id="UP000010473">
    <property type="component" value="Plasmid pSTA7437.02"/>
</dbReference>
<dbReference type="Pfam" id="PF16277">
    <property type="entry name" value="DUF4926"/>
    <property type="match status" value="1"/>
</dbReference>
<dbReference type="EMBL" id="CP003655">
    <property type="protein sequence ID" value="AFZ38262.1"/>
    <property type="molecule type" value="Genomic_DNA"/>
</dbReference>
<evidence type="ECO:0000313" key="2">
    <source>
        <dbReference type="Proteomes" id="UP000010473"/>
    </source>
</evidence>
<geneLocation type="plasmid" evidence="1 2">
    <name>pSTA7437.02</name>
</geneLocation>
<accession>K9Y2L1</accession>
<keyword evidence="1" id="KW-0614">Plasmid</keyword>
<keyword evidence="2" id="KW-1185">Reference proteome</keyword>
<dbReference type="InterPro" id="IPR032568">
    <property type="entry name" value="DUF4926"/>
</dbReference>
<proteinExistence type="predicted"/>